<protein>
    <submittedName>
        <fullName evidence="2">Uncharacterized protein</fullName>
    </submittedName>
</protein>
<gene>
    <name evidence="2" type="ORF">AAE3_LOCUS11529</name>
</gene>
<accession>A0A8S0VZX6</accession>
<comment type="caution">
    <text evidence="2">The sequence shown here is derived from an EMBL/GenBank/DDBJ whole genome shotgun (WGS) entry which is preliminary data.</text>
</comment>
<sequence length="145" mass="16573">MIPPGMHYSDADRRQHADQTASFEPRSVECDARQPGDVLLQPLRGSWRWRQSEVAGDLKHRRKRMGHPNRSIAHTPILRTQQTPDTTTLGLRIYSGKPYELDDEQLAWMAVSVFFLAAVADDDGVVRGCRDSTVVCLKFERKHEM</sequence>
<dbReference type="AlphaFoldDB" id="A0A8S0VZX6"/>
<feature type="region of interest" description="Disordered" evidence="1">
    <location>
        <begin position="1"/>
        <end position="28"/>
    </location>
</feature>
<dbReference type="EMBL" id="CACVBS010000077">
    <property type="protein sequence ID" value="CAA7269334.1"/>
    <property type="molecule type" value="Genomic_DNA"/>
</dbReference>
<keyword evidence="3" id="KW-1185">Reference proteome</keyword>
<dbReference type="Proteomes" id="UP000467700">
    <property type="component" value="Unassembled WGS sequence"/>
</dbReference>
<evidence type="ECO:0000313" key="3">
    <source>
        <dbReference type="Proteomes" id="UP000467700"/>
    </source>
</evidence>
<reference evidence="2 3" key="1">
    <citation type="submission" date="2020-01" db="EMBL/GenBank/DDBJ databases">
        <authorList>
            <person name="Gupta K D."/>
        </authorList>
    </citation>
    <scope>NUCLEOTIDE SEQUENCE [LARGE SCALE GENOMIC DNA]</scope>
</reference>
<proteinExistence type="predicted"/>
<organism evidence="2 3">
    <name type="scientific">Cyclocybe aegerita</name>
    <name type="common">Black poplar mushroom</name>
    <name type="synonym">Agrocybe aegerita</name>
    <dbReference type="NCBI Taxonomy" id="1973307"/>
    <lineage>
        <taxon>Eukaryota</taxon>
        <taxon>Fungi</taxon>
        <taxon>Dikarya</taxon>
        <taxon>Basidiomycota</taxon>
        <taxon>Agaricomycotina</taxon>
        <taxon>Agaricomycetes</taxon>
        <taxon>Agaricomycetidae</taxon>
        <taxon>Agaricales</taxon>
        <taxon>Agaricineae</taxon>
        <taxon>Bolbitiaceae</taxon>
        <taxon>Cyclocybe</taxon>
    </lineage>
</organism>
<name>A0A8S0VZX6_CYCAE</name>
<evidence type="ECO:0000256" key="1">
    <source>
        <dbReference type="SAM" id="MobiDB-lite"/>
    </source>
</evidence>
<evidence type="ECO:0000313" key="2">
    <source>
        <dbReference type="EMBL" id="CAA7269334.1"/>
    </source>
</evidence>